<feature type="transmembrane region" description="Helical" evidence="10">
    <location>
        <begin position="413"/>
        <end position="431"/>
    </location>
</feature>
<dbReference type="InterPro" id="IPR004840">
    <property type="entry name" value="Amino_acid_permease_CS"/>
</dbReference>
<evidence type="ECO:0000259" key="11">
    <source>
        <dbReference type="Pfam" id="PF00324"/>
    </source>
</evidence>
<name>A0A5E7SGZ6_PSEFL</name>
<keyword evidence="4" id="KW-1003">Cell membrane</keyword>
<feature type="transmembrane region" description="Helical" evidence="10">
    <location>
        <begin position="341"/>
        <end position="362"/>
    </location>
</feature>
<dbReference type="GO" id="GO:0055085">
    <property type="term" value="P:transmembrane transport"/>
    <property type="evidence" value="ECO:0007669"/>
    <property type="project" value="InterPro"/>
</dbReference>
<evidence type="ECO:0000256" key="7">
    <source>
        <dbReference type="ARBA" id="ARBA00022970"/>
    </source>
</evidence>
<evidence type="ECO:0000256" key="3">
    <source>
        <dbReference type="ARBA" id="ARBA00022448"/>
    </source>
</evidence>
<feature type="domain" description="Amino acid permease/ SLC12A" evidence="11">
    <location>
        <begin position="19"/>
        <end position="449"/>
    </location>
</feature>
<comment type="similarity">
    <text evidence="2">Belongs to the amino acid-polyamine-organocation (APC) superfamily. Amino acid transporter (AAT) (TC 2.A.3.1) family.</text>
</comment>
<dbReference type="PANTHER" id="PTHR43495">
    <property type="entry name" value="GABA PERMEASE"/>
    <property type="match status" value="1"/>
</dbReference>
<feature type="transmembrane region" description="Helical" evidence="10">
    <location>
        <begin position="199"/>
        <end position="220"/>
    </location>
</feature>
<keyword evidence="5" id="KW-0997">Cell inner membrane</keyword>
<gene>
    <name evidence="12" type="primary">aroP_3</name>
    <name evidence="12" type="ORF">PS922_02217</name>
</gene>
<evidence type="ECO:0000313" key="12">
    <source>
        <dbReference type="EMBL" id="VVP85354.1"/>
    </source>
</evidence>
<dbReference type="Proteomes" id="UP000325565">
    <property type="component" value="Unassembled WGS sequence"/>
</dbReference>
<dbReference type="PROSITE" id="PS00218">
    <property type="entry name" value="AMINO_ACID_PERMEASE_1"/>
    <property type="match status" value="1"/>
</dbReference>
<proteinExistence type="inferred from homology"/>
<keyword evidence="9 10" id="KW-0472">Membrane</keyword>
<dbReference type="GO" id="GO:0005886">
    <property type="term" value="C:plasma membrane"/>
    <property type="evidence" value="ECO:0007669"/>
    <property type="project" value="UniProtKB-SubCell"/>
</dbReference>
<keyword evidence="6 10" id="KW-0812">Transmembrane</keyword>
<evidence type="ECO:0000256" key="5">
    <source>
        <dbReference type="ARBA" id="ARBA00022519"/>
    </source>
</evidence>
<organism evidence="12 13">
    <name type="scientific">Pseudomonas fluorescens</name>
    <dbReference type="NCBI Taxonomy" id="294"/>
    <lineage>
        <taxon>Bacteria</taxon>
        <taxon>Pseudomonadati</taxon>
        <taxon>Pseudomonadota</taxon>
        <taxon>Gammaproteobacteria</taxon>
        <taxon>Pseudomonadales</taxon>
        <taxon>Pseudomonadaceae</taxon>
        <taxon>Pseudomonas</taxon>
    </lineage>
</organism>
<dbReference type="EMBL" id="CABVJB010000003">
    <property type="protein sequence ID" value="VVP85354.1"/>
    <property type="molecule type" value="Genomic_DNA"/>
</dbReference>
<dbReference type="PIRSF" id="PIRSF006060">
    <property type="entry name" value="AA_transporter"/>
    <property type="match status" value="1"/>
</dbReference>
<evidence type="ECO:0000256" key="9">
    <source>
        <dbReference type="ARBA" id="ARBA00023136"/>
    </source>
</evidence>
<feature type="transmembrane region" description="Helical" evidence="10">
    <location>
        <begin position="241"/>
        <end position="262"/>
    </location>
</feature>
<evidence type="ECO:0000256" key="4">
    <source>
        <dbReference type="ARBA" id="ARBA00022475"/>
    </source>
</evidence>
<reference evidence="12 13" key="1">
    <citation type="submission" date="2019-09" db="EMBL/GenBank/DDBJ databases">
        <authorList>
            <person name="Chandra G."/>
            <person name="Truman W A."/>
        </authorList>
    </citation>
    <scope>NUCLEOTIDE SEQUENCE [LARGE SCALE GENOMIC DNA]</scope>
    <source>
        <strain evidence="12">PS922</strain>
    </source>
</reference>
<dbReference type="GO" id="GO:0006865">
    <property type="term" value="P:amino acid transport"/>
    <property type="evidence" value="ECO:0007669"/>
    <property type="project" value="UniProtKB-KW"/>
</dbReference>
<evidence type="ECO:0000256" key="8">
    <source>
        <dbReference type="ARBA" id="ARBA00022989"/>
    </source>
</evidence>
<evidence type="ECO:0000256" key="1">
    <source>
        <dbReference type="ARBA" id="ARBA00004429"/>
    </source>
</evidence>
<feature type="transmembrane region" description="Helical" evidence="10">
    <location>
        <begin position="20"/>
        <end position="41"/>
    </location>
</feature>
<accession>A0A5E7SGZ6</accession>
<feature type="transmembrane region" description="Helical" evidence="10">
    <location>
        <begin position="47"/>
        <end position="66"/>
    </location>
</feature>
<sequence>MSSIQSSGSELSRDLSNRHIQMIGLGGAIGTGLFLGIAGVIKSAGPGLLIGYAFAGMIAFLIMRQLGEMLVDEPVSGSLSHFARKYCGGFLGYLTGWNYVAAYVLVGMAELTAIGKYIQFWWPEVPTWITAACFFLVVNGMNLLNVRVYGEVEFWFALVKVLAIVAMIGFGSWLLFGPIQPMGASVTNLWSHGGFLPNGLGGLLMALPFIMFAFGGLEMIGFAAGEAKDPKKTIPRAINQVIYRIGLFYIAALTILLALTPWDTLVASLNQAGDPYNASPFFKIFSLLGSDLATHLLNLVVLTAAMSVYNGVVYCTTRLLFSMAEQNQAPKCLAKLNGNRVPVNALIATSLVIGVAVILNYFSPSGTVEVLMSLTVSATVINWLITSYTHLKFRKAKADAGEGLEYKSPLHPFSNYLCIAFIIGLLVVMTFIPAIRIAVWLIPLWILLVHARYRKYQPDASSKVSYE</sequence>
<evidence type="ECO:0000256" key="10">
    <source>
        <dbReference type="SAM" id="Phobius"/>
    </source>
</evidence>
<dbReference type="Pfam" id="PF00324">
    <property type="entry name" value="AA_permease"/>
    <property type="match status" value="1"/>
</dbReference>
<dbReference type="Gene3D" id="1.20.1740.10">
    <property type="entry name" value="Amino acid/polyamine transporter I"/>
    <property type="match status" value="1"/>
</dbReference>
<dbReference type="InterPro" id="IPR004841">
    <property type="entry name" value="AA-permease/SLC12A_dom"/>
</dbReference>
<evidence type="ECO:0000256" key="2">
    <source>
        <dbReference type="ARBA" id="ARBA00008583"/>
    </source>
</evidence>
<keyword evidence="7" id="KW-0029">Amino-acid transport</keyword>
<keyword evidence="8 10" id="KW-1133">Transmembrane helix</keyword>
<comment type="subcellular location">
    <subcellularLocation>
        <location evidence="1">Cell inner membrane</location>
        <topology evidence="1">Multi-pass membrane protein</topology>
    </subcellularLocation>
</comment>
<feature type="transmembrane region" description="Helical" evidence="10">
    <location>
        <begin position="296"/>
        <end position="321"/>
    </location>
</feature>
<protein>
    <submittedName>
        <fullName evidence="12">Aromatic amino acid transport protein AroP</fullName>
    </submittedName>
</protein>
<dbReference type="RefSeq" id="WP_154863329.1">
    <property type="nucleotide sequence ID" value="NZ_CABVJB010000003.1"/>
</dbReference>
<dbReference type="FunFam" id="1.20.1740.10:FF:000001">
    <property type="entry name" value="Amino acid permease"/>
    <property type="match status" value="1"/>
</dbReference>
<feature type="transmembrane region" description="Helical" evidence="10">
    <location>
        <begin position="156"/>
        <end position="179"/>
    </location>
</feature>
<dbReference type="AlphaFoldDB" id="A0A5E7SGZ6"/>
<keyword evidence="3" id="KW-0813">Transport</keyword>
<feature type="transmembrane region" description="Helical" evidence="10">
    <location>
        <begin position="86"/>
        <end position="105"/>
    </location>
</feature>
<feature type="transmembrane region" description="Helical" evidence="10">
    <location>
        <begin position="125"/>
        <end position="144"/>
    </location>
</feature>
<evidence type="ECO:0000313" key="13">
    <source>
        <dbReference type="Proteomes" id="UP000325565"/>
    </source>
</evidence>
<dbReference type="PANTHER" id="PTHR43495:SF4">
    <property type="entry name" value="AROMATIC AMINO ACID TRANSPORT PROTEIN AROP"/>
    <property type="match status" value="1"/>
</dbReference>
<evidence type="ECO:0000256" key="6">
    <source>
        <dbReference type="ARBA" id="ARBA00022692"/>
    </source>
</evidence>